<dbReference type="Proteomes" id="UP000034739">
    <property type="component" value="Unassembled WGS sequence"/>
</dbReference>
<gene>
    <name evidence="1" type="ORF">UY16_C0038G0002</name>
</gene>
<reference evidence="1 2" key="1">
    <citation type="journal article" date="2015" name="Nature">
        <title>rRNA introns, odd ribosomes, and small enigmatic genomes across a large radiation of phyla.</title>
        <authorList>
            <person name="Brown C.T."/>
            <person name="Hug L.A."/>
            <person name="Thomas B.C."/>
            <person name="Sharon I."/>
            <person name="Castelle C.J."/>
            <person name="Singh A."/>
            <person name="Wilkins M.J."/>
            <person name="Williams K.H."/>
            <person name="Banfield J.F."/>
        </authorList>
    </citation>
    <scope>NUCLEOTIDE SEQUENCE [LARGE SCALE GENOMIC DNA]</scope>
</reference>
<sequence>MGDPLSENHQVHLDKEIEGAFRQERKLKQTQYFIRNRLPLLMERRRREKALSNTSDPHEKQKIQKDITDGIAQLNDHTRTFVERIHGEFSAGYYGGTGVSYEFVAFLVGLGILRNLPQHVLLTTQELEILQSSLDIHLSSLPDLTYGNVRRVVTQQLSSTPGVSGAQDGLMMKHLNDIEHRIIEDSIESRIWNSIPSLSRINYRMTHELLEQDKEINHLKSQQTEL</sequence>
<comment type="caution">
    <text evidence="1">The sequence shown here is derived from an EMBL/GenBank/DDBJ whole genome shotgun (WGS) entry which is preliminary data.</text>
</comment>
<proteinExistence type="predicted"/>
<dbReference type="AlphaFoldDB" id="A0A0G1WY26"/>
<dbReference type="EMBL" id="LCOY01000038">
    <property type="protein sequence ID" value="KKU87110.1"/>
    <property type="molecule type" value="Genomic_DNA"/>
</dbReference>
<accession>A0A0G1WY26</accession>
<evidence type="ECO:0000313" key="1">
    <source>
        <dbReference type="EMBL" id="KKU87110.1"/>
    </source>
</evidence>
<name>A0A0G1WY26_9BACT</name>
<organism evidence="1 2">
    <name type="scientific">Candidatus Gottesmanbacteria bacterium GW2011_GWA2_47_9</name>
    <dbReference type="NCBI Taxonomy" id="1618445"/>
    <lineage>
        <taxon>Bacteria</taxon>
        <taxon>Candidatus Gottesmaniibacteriota</taxon>
    </lineage>
</organism>
<protein>
    <submittedName>
        <fullName evidence="1">Uncharacterized protein</fullName>
    </submittedName>
</protein>
<evidence type="ECO:0000313" key="2">
    <source>
        <dbReference type="Proteomes" id="UP000034739"/>
    </source>
</evidence>